<reference evidence="3 4" key="1">
    <citation type="submission" date="2024-08" db="EMBL/GenBank/DDBJ databases">
        <title>Whole-genome sequencing of halo(alkali)philic microorganisms from hypersaline lakes.</title>
        <authorList>
            <person name="Sorokin D.Y."/>
            <person name="Merkel A.Y."/>
            <person name="Messina E."/>
            <person name="Yakimov M."/>
        </authorList>
    </citation>
    <scope>NUCLEOTIDE SEQUENCE [LARGE SCALE GENOMIC DNA]</scope>
    <source>
        <strain evidence="3 4">AB-hyl4</strain>
    </source>
</reference>
<evidence type="ECO:0000256" key="2">
    <source>
        <dbReference type="SAM" id="MobiDB-lite"/>
    </source>
</evidence>
<comment type="similarity">
    <text evidence="1">Belongs to the TolB family.</text>
</comment>
<name>A0ABV4U7L4_9BACT</name>
<dbReference type="Pfam" id="PF26549">
    <property type="entry name" value="Tricorn_N"/>
    <property type="match status" value="1"/>
</dbReference>
<protein>
    <submittedName>
        <fullName evidence="3">DPP IV N-terminal domain-containing protein</fullName>
    </submittedName>
</protein>
<feature type="compositionally biased region" description="Basic and acidic residues" evidence="2">
    <location>
        <begin position="34"/>
        <end position="45"/>
    </location>
</feature>
<evidence type="ECO:0000313" key="4">
    <source>
        <dbReference type="Proteomes" id="UP001575105"/>
    </source>
</evidence>
<organism evidence="3 4">
    <name type="scientific">Natronomicrosphaera hydrolytica</name>
    <dbReference type="NCBI Taxonomy" id="3242702"/>
    <lineage>
        <taxon>Bacteria</taxon>
        <taxon>Pseudomonadati</taxon>
        <taxon>Planctomycetota</taxon>
        <taxon>Phycisphaerae</taxon>
        <taxon>Phycisphaerales</taxon>
        <taxon>Phycisphaeraceae</taxon>
        <taxon>Natronomicrosphaera</taxon>
    </lineage>
</organism>
<dbReference type="RefSeq" id="WP_425346052.1">
    <property type="nucleotide sequence ID" value="NZ_JBGUBD010000007.1"/>
</dbReference>
<dbReference type="EMBL" id="JBGUBD010000007">
    <property type="protein sequence ID" value="MFA9479125.1"/>
    <property type="molecule type" value="Genomic_DNA"/>
</dbReference>
<sequence>MMSWHKRFGVAVAAVGFLALPACEMSMSRKCNEKPQEQLAERDTKTAPAHGQRGESVVFEGDTRHHGSNAAVVRVAGGPRVGSHGLFGQVGDGRTAMPIGADGPDNLRQVTFTREGGDFDPAVDPNGQWLVYASTRHRETADLFLKRVNGTTVTQLTNDPGNDVTPAFSPDGTRIAFSSDRSGSFDLYIMDVRGGQPVQVTSDSTHDIAPTFSPDGSKLVYSRYGSPSGQWEMVVLDLDNPGTRRIIGTGLFPQWSPVDNRIVFQRPRQRGTRWFSVWMVELNEEGEVSTPTEIAASSNAAVITPRWSPEGDHIVFCTVINPPADNDIRPAQADIWVVSADGRGRARLTTGRFANLQPTWASDGAIYFVSDRAGSETENIWAVRPDRALHLAGSGGRGDHSARVGTE</sequence>
<proteinExistence type="inferred from homology"/>
<feature type="region of interest" description="Disordered" evidence="2">
    <location>
        <begin position="34"/>
        <end position="53"/>
    </location>
</feature>
<dbReference type="Proteomes" id="UP001575105">
    <property type="component" value="Unassembled WGS sequence"/>
</dbReference>
<dbReference type="PANTHER" id="PTHR36842:SF1">
    <property type="entry name" value="PROTEIN TOLB"/>
    <property type="match status" value="1"/>
</dbReference>
<comment type="caution">
    <text evidence="3">The sequence shown here is derived from an EMBL/GenBank/DDBJ whole genome shotgun (WGS) entry which is preliminary data.</text>
</comment>
<evidence type="ECO:0000313" key="3">
    <source>
        <dbReference type="EMBL" id="MFA9479125.1"/>
    </source>
</evidence>
<evidence type="ECO:0000256" key="1">
    <source>
        <dbReference type="ARBA" id="ARBA00009820"/>
    </source>
</evidence>
<dbReference type="PANTHER" id="PTHR36842">
    <property type="entry name" value="PROTEIN TOLB HOMOLOG"/>
    <property type="match status" value="1"/>
</dbReference>
<dbReference type="InterPro" id="IPR011042">
    <property type="entry name" value="6-blade_b-propeller_TolB-like"/>
</dbReference>
<dbReference type="InterPro" id="IPR011659">
    <property type="entry name" value="WD40"/>
</dbReference>
<dbReference type="SUPFAM" id="SSF82171">
    <property type="entry name" value="DPP6 N-terminal domain-like"/>
    <property type="match status" value="1"/>
</dbReference>
<gene>
    <name evidence="3" type="ORF">ACERK3_12605</name>
</gene>
<dbReference type="Pfam" id="PF07676">
    <property type="entry name" value="PD40"/>
    <property type="match status" value="1"/>
</dbReference>
<accession>A0ABV4U7L4</accession>
<keyword evidence="4" id="KW-1185">Reference proteome</keyword>
<dbReference type="Gene3D" id="2.120.10.30">
    <property type="entry name" value="TolB, C-terminal domain"/>
    <property type="match status" value="2"/>
</dbReference>